<dbReference type="InterPro" id="IPR008969">
    <property type="entry name" value="CarboxyPept-like_regulatory"/>
</dbReference>
<sequence>MSLAFLLSFLGKKSKPNLIGSKENFWNFQSIDTMKYSRDLARAKLNEPQFDQTIDYQVSKIAETGASHVAIATPYDPEFLPFLKRWVASARKHNLKVWFRGNFSGWEGWFDYKTISRLDHEKLVEKFILDNSDIFENGDYFSSCPECENGGPGDPRENGDVDGHRQFLIEEYKIAKESFTKIGKSVFANLNPMNGDVARIIMDKETTQALGGIVVIDHYVSTPKLLVSDIKDFIQRSGGKVILGEFGVPIPDVNGSLNEKDQADFIKEVLQNLIEIPEVVGINYWTSVGGSTQLWTEDGQPKPAVKIIRDFFRPSVLKGYVINEIGNPIENATVSVGTNEVKTNINGQFSLVYVTDNVVAKITATGYVTKKVTNLPDNNILDITLVKRDESLLFKIRKFVYKFFSETI</sequence>
<evidence type="ECO:0008006" key="3">
    <source>
        <dbReference type="Google" id="ProtNLM"/>
    </source>
</evidence>
<dbReference type="EMBL" id="MGGI01000018">
    <property type="protein sequence ID" value="OGM25936.1"/>
    <property type="molecule type" value="Genomic_DNA"/>
</dbReference>
<accession>A0A1F7YF29</accession>
<dbReference type="AlphaFoldDB" id="A0A1F7YF29"/>
<protein>
    <recommendedName>
        <fullName evidence="3">Glycoside hydrolase family 5 domain-containing protein</fullName>
    </recommendedName>
</protein>
<evidence type="ECO:0000313" key="2">
    <source>
        <dbReference type="Proteomes" id="UP000178851"/>
    </source>
</evidence>
<dbReference type="Proteomes" id="UP000178851">
    <property type="component" value="Unassembled WGS sequence"/>
</dbReference>
<dbReference type="Gene3D" id="2.60.40.1120">
    <property type="entry name" value="Carboxypeptidase-like, regulatory domain"/>
    <property type="match status" value="1"/>
</dbReference>
<name>A0A1F7YF29_9BACT</name>
<reference evidence="1 2" key="1">
    <citation type="journal article" date="2016" name="Nat. Commun.">
        <title>Thousands of microbial genomes shed light on interconnected biogeochemical processes in an aquifer system.</title>
        <authorList>
            <person name="Anantharaman K."/>
            <person name="Brown C.T."/>
            <person name="Hug L.A."/>
            <person name="Sharon I."/>
            <person name="Castelle C.J."/>
            <person name="Probst A.J."/>
            <person name="Thomas B.C."/>
            <person name="Singh A."/>
            <person name="Wilkins M.J."/>
            <person name="Karaoz U."/>
            <person name="Brodie E.L."/>
            <person name="Williams K.H."/>
            <person name="Hubbard S.S."/>
            <person name="Banfield J.F."/>
        </authorList>
    </citation>
    <scope>NUCLEOTIDE SEQUENCE [LARGE SCALE GENOMIC DNA]</scope>
</reference>
<dbReference type="Gene3D" id="3.20.20.80">
    <property type="entry name" value="Glycosidases"/>
    <property type="match status" value="1"/>
</dbReference>
<dbReference type="SUPFAM" id="SSF51445">
    <property type="entry name" value="(Trans)glycosidases"/>
    <property type="match status" value="1"/>
</dbReference>
<dbReference type="InterPro" id="IPR017853">
    <property type="entry name" value="GH"/>
</dbReference>
<organism evidence="1 2">
    <name type="scientific">Candidatus Woesebacteria bacterium RIFCSPHIGHO2_01_FULL_39_28</name>
    <dbReference type="NCBI Taxonomy" id="1802496"/>
    <lineage>
        <taxon>Bacteria</taxon>
        <taxon>Candidatus Woeseibacteriota</taxon>
    </lineage>
</organism>
<evidence type="ECO:0000313" key="1">
    <source>
        <dbReference type="EMBL" id="OGM25936.1"/>
    </source>
</evidence>
<dbReference type="SUPFAM" id="SSF49464">
    <property type="entry name" value="Carboxypeptidase regulatory domain-like"/>
    <property type="match status" value="1"/>
</dbReference>
<gene>
    <name evidence="1" type="ORF">A2627_02310</name>
</gene>
<proteinExistence type="predicted"/>
<comment type="caution">
    <text evidence="1">The sequence shown here is derived from an EMBL/GenBank/DDBJ whole genome shotgun (WGS) entry which is preliminary data.</text>
</comment>